<dbReference type="InterPro" id="IPR012336">
    <property type="entry name" value="Thioredoxin-like_fold"/>
</dbReference>
<keyword evidence="6" id="KW-1133">Transmembrane helix</keyword>
<keyword evidence="9" id="KW-1185">Reference proteome</keyword>
<keyword evidence="6" id="KW-0812">Transmembrane</keyword>
<proteinExistence type="inferred from homology"/>
<name>A0A1G7GQ07_9BACL</name>
<feature type="transmembrane region" description="Helical" evidence="6">
    <location>
        <begin position="16"/>
        <end position="37"/>
    </location>
</feature>
<evidence type="ECO:0000256" key="3">
    <source>
        <dbReference type="ARBA" id="ARBA00023002"/>
    </source>
</evidence>
<keyword evidence="6" id="KW-0472">Membrane</keyword>
<dbReference type="Proteomes" id="UP000198972">
    <property type="component" value="Unassembled WGS sequence"/>
</dbReference>
<dbReference type="PANTHER" id="PTHR13887:SF14">
    <property type="entry name" value="DISULFIDE BOND FORMATION PROTEIN D"/>
    <property type="match status" value="1"/>
</dbReference>
<organism evidence="8 9">
    <name type="scientific">Fontibacillus panacisegetis</name>
    <dbReference type="NCBI Taxonomy" id="670482"/>
    <lineage>
        <taxon>Bacteria</taxon>
        <taxon>Bacillati</taxon>
        <taxon>Bacillota</taxon>
        <taxon>Bacilli</taxon>
        <taxon>Bacillales</taxon>
        <taxon>Paenibacillaceae</taxon>
        <taxon>Fontibacillus</taxon>
    </lineage>
</organism>
<dbReference type="PROSITE" id="PS51352">
    <property type="entry name" value="THIOREDOXIN_2"/>
    <property type="match status" value="1"/>
</dbReference>
<dbReference type="RefSeq" id="WP_091227137.1">
    <property type="nucleotide sequence ID" value="NZ_FNBG01000003.1"/>
</dbReference>
<dbReference type="OrthoDB" id="117402at2"/>
<gene>
    <name evidence="8" type="ORF">SAMN04488542_103150</name>
</gene>
<evidence type="ECO:0000259" key="7">
    <source>
        <dbReference type="PROSITE" id="PS51352"/>
    </source>
</evidence>
<dbReference type="SUPFAM" id="SSF52833">
    <property type="entry name" value="Thioredoxin-like"/>
    <property type="match status" value="1"/>
</dbReference>
<comment type="similarity">
    <text evidence="1">Belongs to the thioredoxin family. DsbA subfamily.</text>
</comment>
<feature type="domain" description="Thioredoxin" evidence="7">
    <location>
        <begin position="37"/>
        <end position="240"/>
    </location>
</feature>
<keyword evidence="3" id="KW-0560">Oxidoreductase</keyword>
<evidence type="ECO:0000256" key="6">
    <source>
        <dbReference type="SAM" id="Phobius"/>
    </source>
</evidence>
<dbReference type="InterPro" id="IPR013766">
    <property type="entry name" value="Thioredoxin_domain"/>
</dbReference>
<accession>A0A1G7GQ07</accession>
<sequence length="243" mass="27521">MRSVPKKGKSKQNNSFLFVIIGILALITVLLVLLLFLRNASESSTFKGMPNYTEIKGKYDIEGFKYEKQPHLGSPDAKVKVVEFADYKCPACAKWSAANMERFKQEYVDTGKVELFFMNFAFIDRDSILAASAGEAIYHQNNEAFWEYNQELFANQGDESKIWATPDFLLDFVKNNIEGIDYDLFEKDLKNHTYMLDVKEDYKTGGNYGVNGTPQFFVNDQLIRETSYEALAAAVDAALAAAE</sequence>
<dbReference type="PANTHER" id="PTHR13887">
    <property type="entry name" value="GLUTATHIONE S-TRANSFERASE KAPPA"/>
    <property type="match status" value="1"/>
</dbReference>
<evidence type="ECO:0000256" key="4">
    <source>
        <dbReference type="ARBA" id="ARBA00023157"/>
    </source>
</evidence>
<keyword evidence="4" id="KW-1015">Disulfide bond</keyword>
<protein>
    <submittedName>
        <fullName evidence="8">Thioredoxin</fullName>
    </submittedName>
</protein>
<evidence type="ECO:0000256" key="1">
    <source>
        <dbReference type="ARBA" id="ARBA00005791"/>
    </source>
</evidence>
<evidence type="ECO:0000256" key="2">
    <source>
        <dbReference type="ARBA" id="ARBA00022729"/>
    </source>
</evidence>
<evidence type="ECO:0000313" key="9">
    <source>
        <dbReference type="Proteomes" id="UP000198972"/>
    </source>
</evidence>
<dbReference type="STRING" id="670482.SAMN04488542_103150"/>
<evidence type="ECO:0000313" key="8">
    <source>
        <dbReference type="EMBL" id="SDE90217.1"/>
    </source>
</evidence>
<dbReference type="InterPro" id="IPR036249">
    <property type="entry name" value="Thioredoxin-like_sf"/>
</dbReference>
<dbReference type="GO" id="GO:0016491">
    <property type="term" value="F:oxidoreductase activity"/>
    <property type="evidence" value="ECO:0007669"/>
    <property type="project" value="UniProtKB-KW"/>
</dbReference>
<reference evidence="8 9" key="1">
    <citation type="submission" date="2016-10" db="EMBL/GenBank/DDBJ databases">
        <authorList>
            <person name="de Groot N.N."/>
        </authorList>
    </citation>
    <scope>NUCLEOTIDE SEQUENCE [LARGE SCALE GENOMIC DNA]</scope>
    <source>
        <strain evidence="8 9">DSM 28129</strain>
    </source>
</reference>
<keyword evidence="2" id="KW-0732">Signal</keyword>
<dbReference type="Gene3D" id="3.40.30.10">
    <property type="entry name" value="Glutaredoxin"/>
    <property type="match status" value="1"/>
</dbReference>
<evidence type="ECO:0000256" key="5">
    <source>
        <dbReference type="ARBA" id="ARBA00023284"/>
    </source>
</evidence>
<dbReference type="EMBL" id="FNBG01000003">
    <property type="protein sequence ID" value="SDE90217.1"/>
    <property type="molecule type" value="Genomic_DNA"/>
</dbReference>
<dbReference type="AlphaFoldDB" id="A0A1G7GQ07"/>
<dbReference type="Pfam" id="PF13462">
    <property type="entry name" value="Thioredoxin_4"/>
    <property type="match status" value="1"/>
</dbReference>
<keyword evidence="5" id="KW-0676">Redox-active center</keyword>